<gene>
    <name evidence="1" type="ORF">Plo01_25990</name>
</gene>
<evidence type="ECO:0000313" key="1">
    <source>
        <dbReference type="EMBL" id="GIH76170.1"/>
    </source>
</evidence>
<dbReference type="RefSeq" id="WP_203890782.1">
    <property type="nucleotide sequence ID" value="NZ_BOOH01000019.1"/>
</dbReference>
<dbReference type="AlphaFoldDB" id="A0A8J3RJR3"/>
<protein>
    <submittedName>
        <fullName evidence="1">Uncharacterized protein</fullName>
    </submittedName>
</protein>
<organism evidence="1 2">
    <name type="scientific">Planobispora longispora</name>
    <dbReference type="NCBI Taxonomy" id="28887"/>
    <lineage>
        <taxon>Bacteria</taxon>
        <taxon>Bacillati</taxon>
        <taxon>Actinomycetota</taxon>
        <taxon>Actinomycetes</taxon>
        <taxon>Streptosporangiales</taxon>
        <taxon>Streptosporangiaceae</taxon>
        <taxon>Planobispora</taxon>
    </lineage>
</organism>
<keyword evidence="2" id="KW-1185">Reference proteome</keyword>
<comment type="caution">
    <text evidence="1">The sequence shown here is derived from an EMBL/GenBank/DDBJ whole genome shotgun (WGS) entry which is preliminary data.</text>
</comment>
<proteinExistence type="predicted"/>
<name>A0A8J3RJR3_9ACTN</name>
<dbReference type="Proteomes" id="UP000616724">
    <property type="component" value="Unassembled WGS sequence"/>
</dbReference>
<reference evidence="1 2" key="1">
    <citation type="submission" date="2021-01" db="EMBL/GenBank/DDBJ databases">
        <title>Whole genome shotgun sequence of Planobispora longispora NBRC 13918.</title>
        <authorList>
            <person name="Komaki H."/>
            <person name="Tamura T."/>
        </authorList>
    </citation>
    <scope>NUCLEOTIDE SEQUENCE [LARGE SCALE GENOMIC DNA]</scope>
    <source>
        <strain evidence="1 2">NBRC 13918</strain>
    </source>
</reference>
<sequence>MSADVPFPRLSGVEVPLGPFANAPAVRPYTEDDREDARQVFHESLRGLPFGVYDQMIVGWLAQTIDPAAVITIASLIERARAAGEQ</sequence>
<evidence type="ECO:0000313" key="2">
    <source>
        <dbReference type="Proteomes" id="UP000616724"/>
    </source>
</evidence>
<dbReference type="EMBL" id="BOOH01000019">
    <property type="protein sequence ID" value="GIH76170.1"/>
    <property type="molecule type" value="Genomic_DNA"/>
</dbReference>
<accession>A0A8J3RJR3</accession>